<dbReference type="Pfam" id="PF03816">
    <property type="entry name" value="LytR_cpsA_psr"/>
    <property type="match status" value="1"/>
</dbReference>
<protein>
    <submittedName>
        <fullName evidence="5">LytR family transcriptional regulator</fullName>
    </submittedName>
</protein>
<dbReference type="RefSeq" id="WP_120773213.1">
    <property type="nucleotide sequence ID" value="NZ_CP032627.1"/>
</dbReference>
<evidence type="ECO:0000259" key="4">
    <source>
        <dbReference type="Pfam" id="PF03816"/>
    </source>
</evidence>
<evidence type="ECO:0000313" key="5">
    <source>
        <dbReference type="EMBL" id="AYG01844.1"/>
    </source>
</evidence>
<name>A0A387BI36_9LACT</name>
<sequence>MKLWIKTLLMLGSIILVTGAAAAAYTLTVLNSTTQAFKMTYTNAGSKQTEKIIKATKPLTILIMGIDTGGAGRGTADSWNGNSDSQILITLDPTKKTTTMVSVERDTMTNILDGSGNIVSKEKLNAAYPLGYNAGGGSKGLETGVSYAMKTIGEQTGINIDNFITMNFDGLINLVNDVGGIDVYNDPNSIAPSTPDYPNPKHEIFISDTEPQYTATIPAGEQHLNGEQALVYSRDRHHRVGGDYGRQIAQRQVIEALMKKMLSLDNITQYQKILNDASKDFKTNIPINTSTISSLLGYKDCFKKVISIQARGVGNMVDGVSYEFFPQDVYLAMQNAMRRSLGEDTLTTLPSNLITYESYFGTASTYYLPSATVTENGKSMTYGIDTEGNFVNITSQNQDEFISSTTGSGGGTSSSSTSSSSTGTSSSSSTASSSSVDSTTSDTNSGSYGDSGASSDDSNSYGNNTGTYTGQ</sequence>
<reference evidence="5 6" key="1">
    <citation type="submission" date="2018-09" db="EMBL/GenBank/DDBJ databases">
        <title>Genome sequencing of strain 1JSPR-7.</title>
        <authorList>
            <person name="Heo J."/>
            <person name="Kim S.-J."/>
            <person name="Kwon S.-W."/>
        </authorList>
    </citation>
    <scope>NUCLEOTIDE SEQUENCE [LARGE SCALE GENOMIC DNA]</scope>
    <source>
        <strain evidence="5 6">1JSPR-7</strain>
    </source>
</reference>
<dbReference type="PANTHER" id="PTHR33392:SF6">
    <property type="entry name" value="POLYISOPRENYL-TEICHOIC ACID--PEPTIDOGLYCAN TEICHOIC ACID TRANSFERASE TAGU"/>
    <property type="match status" value="1"/>
</dbReference>
<evidence type="ECO:0000256" key="1">
    <source>
        <dbReference type="ARBA" id="ARBA00006068"/>
    </source>
</evidence>
<dbReference type="Gene3D" id="3.40.630.190">
    <property type="entry name" value="LCP protein"/>
    <property type="match status" value="1"/>
</dbReference>
<accession>A0A387BI36</accession>
<evidence type="ECO:0000256" key="3">
    <source>
        <dbReference type="SAM" id="SignalP"/>
    </source>
</evidence>
<feature type="compositionally biased region" description="Low complexity" evidence="2">
    <location>
        <begin position="413"/>
        <end position="464"/>
    </location>
</feature>
<evidence type="ECO:0000313" key="6">
    <source>
        <dbReference type="Proteomes" id="UP000269374"/>
    </source>
</evidence>
<feature type="signal peptide" evidence="3">
    <location>
        <begin position="1"/>
        <end position="23"/>
    </location>
</feature>
<evidence type="ECO:0000256" key="2">
    <source>
        <dbReference type="SAM" id="MobiDB-lite"/>
    </source>
</evidence>
<dbReference type="EMBL" id="CP032627">
    <property type="protein sequence ID" value="AYG01844.1"/>
    <property type="molecule type" value="Genomic_DNA"/>
</dbReference>
<dbReference type="AlphaFoldDB" id="A0A387BI36"/>
<dbReference type="Proteomes" id="UP000269374">
    <property type="component" value="Chromosome"/>
</dbReference>
<dbReference type="PANTHER" id="PTHR33392">
    <property type="entry name" value="POLYISOPRENYL-TEICHOIC ACID--PEPTIDOGLYCAN TEICHOIC ACID TRANSFERASE TAGU"/>
    <property type="match status" value="1"/>
</dbReference>
<dbReference type="InterPro" id="IPR004474">
    <property type="entry name" value="LytR_CpsA_psr"/>
</dbReference>
<comment type="similarity">
    <text evidence="1">Belongs to the LytR/CpsA/Psr (LCP) family.</text>
</comment>
<dbReference type="InterPro" id="IPR050922">
    <property type="entry name" value="LytR/CpsA/Psr_CW_biosynth"/>
</dbReference>
<feature type="domain" description="Cell envelope-related transcriptional attenuator" evidence="4">
    <location>
        <begin position="82"/>
        <end position="262"/>
    </location>
</feature>
<dbReference type="KEGG" id="lact:D7I46_12745"/>
<keyword evidence="6" id="KW-1185">Reference proteome</keyword>
<keyword evidence="3" id="KW-0732">Signal</keyword>
<feature type="region of interest" description="Disordered" evidence="2">
    <location>
        <begin position="401"/>
        <end position="471"/>
    </location>
</feature>
<gene>
    <name evidence="5" type="ORF">D7I46_12745</name>
</gene>
<proteinExistence type="inferred from homology"/>
<dbReference type="NCBIfam" id="TIGR00350">
    <property type="entry name" value="lytR_cpsA_psr"/>
    <property type="match status" value="1"/>
</dbReference>
<feature type="chain" id="PRO_5017368591" evidence="3">
    <location>
        <begin position="24"/>
        <end position="471"/>
    </location>
</feature>
<organism evidence="5 6">
    <name type="scientific">Lactococcus allomyrinae</name>
    <dbReference type="NCBI Taxonomy" id="2419773"/>
    <lineage>
        <taxon>Bacteria</taxon>
        <taxon>Bacillati</taxon>
        <taxon>Bacillota</taxon>
        <taxon>Bacilli</taxon>
        <taxon>Lactobacillales</taxon>
        <taxon>Streptococcaceae</taxon>
        <taxon>Lactococcus</taxon>
    </lineage>
</organism>
<dbReference type="OrthoDB" id="27330at2"/>